<keyword evidence="3" id="KW-0964">Secreted</keyword>
<protein>
    <recommendedName>
        <fullName evidence="5">Lipase domain-containing protein</fullName>
    </recommendedName>
</protein>
<dbReference type="Pfam" id="PF00151">
    <property type="entry name" value="Lipase"/>
    <property type="match status" value="1"/>
</dbReference>
<keyword evidence="7" id="KW-1185">Reference proteome</keyword>
<dbReference type="AlphaFoldDB" id="A0A9N9SX11"/>
<dbReference type="OrthoDB" id="6775334at2759"/>
<comment type="similarity">
    <text evidence="2 4">Belongs to the AB hydrolase superfamily. Lipase family.</text>
</comment>
<evidence type="ECO:0000256" key="2">
    <source>
        <dbReference type="ARBA" id="ARBA00010701"/>
    </source>
</evidence>
<evidence type="ECO:0000259" key="5">
    <source>
        <dbReference type="Pfam" id="PF00151"/>
    </source>
</evidence>
<evidence type="ECO:0000313" key="7">
    <source>
        <dbReference type="Proteomes" id="UP001153709"/>
    </source>
</evidence>
<dbReference type="GO" id="GO:0016042">
    <property type="term" value="P:lipid catabolic process"/>
    <property type="evidence" value="ECO:0007669"/>
    <property type="project" value="TreeGrafter"/>
</dbReference>
<accession>A0A9N9SX11</accession>
<evidence type="ECO:0000256" key="4">
    <source>
        <dbReference type="RuleBase" id="RU004262"/>
    </source>
</evidence>
<evidence type="ECO:0000313" key="6">
    <source>
        <dbReference type="EMBL" id="CAG9830943.1"/>
    </source>
</evidence>
<gene>
    <name evidence="6" type="ORF">DIABBA_LOCUS4588</name>
</gene>
<dbReference type="InterPro" id="IPR029058">
    <property type="entry name" value="AB_hydrolase_fold"/>
</dbReference>
<dbReference type="EMBL" id="OU898278">
    <property type="protein sequence ID" value="CAG9830943.1"/>
    <property type="molecule type" value="Genomic_DNA"/>
</dbReference>
<evidence type="ECO:0000256" key="3">
    <source>
        <dbReference type="ARBA" id="ARBA00022525"/>
    </source>
</evidence>
<feature type="domain" description="Lipase" evidence="5">
    <location>
        <begin position="65"/>
        <end position="137"/>
    </location>
</feature>
<dbReference type="PANTHER" id="PTHR11610">
    <property type="entry name" value="LIPASE"/>
    <property type="match status" value="1"/>
</dbReference>
<reference evidence="6" key="1">
    <citation type="submission" date="2022-01" db="EMBL/GenBank/DDBJ databases">
        <authorList>
            <person name="King R."/>
        </authorList>
    </citation>
    <scope>NUCLEOTIDE SEQUENCE</scope>
</reference>
<dbReference type="InterPro" id="IPR000734">
    <property type="entry name" value="TAG_lipase"/>
</dbReference>
<dbReference type="SUPFAM" id="SSF53474">
    <property type="entry name" value="alpha/beta-Hydrolases"/>
    <property type="match status" value="1"/>
</dbReference>
<dbReference type="InterPro" id="IPR013818">
    <property type="entry name" value="Lipase"/>
</dbReference>
<dbReference type="GO" id="GO:0005615">
    <property type="term" value="C:extracellular space"/>
    <property type="evidence" value="ECO:0007669"/>
    <property type="project" value="TreeGrafter"/>
</dbReference>
<dbReference type="Gene3D" id="3.40.50.1820">
    <property type="entry name" value="alpha/beta hydrolase"/>
    <property type="match status" value="1"/>
</dbReference>
<dbReference type="Proteomes" id="UP001153709">
    <property type="component" value="Chromosome 3"/>
</dbReference>
<proteinExistence type="inferred from homology"/>
<comment type="subcellular location">
    <subcellularLocation>
        <location evidence="1">Secreted</location>
    </subcellularLocation>
</comment>
<organism evidence="6 7">
    <name type="scientific">Diabrotica balteata</name>
    <name type="common">Banded cucumber beetle</name>
    <dbReference type="NCBI Taxonomy" id="107213"/>
    <lineage>
        <taxon>Eukaryota</taxon>
        <taxon>Metazoa</taxon>
        <taxon>Ecdysozoa</taxon>
        <taxon>Arthropoda</taxon>
        <taxon>Hexapoda</taxon>
        <taxon>Insecta</taxon>
        <taxon>Pterygota</taxon>
        <taxon>Neoptera</taxon>
        <taxon>Endopterygota</taxon>
        <taxon>Coleoptera</taxon>
        <taxon>Polyphaga</taxon>
        <taxon>Cucujiformia</taxon>
        <taxon>Chrysomeloidea</taxon>
        <taxon>Chrysomelidae</taxon>
        <taxon>Galerucinae</taxon>
        <taxon>Diabroticina</taxon>
        <taxon>Diabroticites</taxon>
        <taxon>Diabrotica</taxon>
    </lineage>
</organism>
<name>A0A9N9SX11_DIABA</name>
<dbReference type="GO" id="GO:0016298">
    <property type="term" value="F:lipase activity"/>
    <property type="evidence" value="ECO:0007669"/>
    <property type="project" value="InterPro"/>
</dbReference>
<evidence type="ECO:0000256" key="1">
    <source>
        <dbReference type="ARBA" id="ARBA00004613"/>
    </source>
</evidence>
<sequence length="178" mass="20355">MRKLSVAAQTSCNFLRRKNKKGRNRIGNERGLVQTKKYDYLITDKKQIIQDVTVLNKLSVGSDGRRLRGLDPAFPMFTIFLRNVRLRSTDARFVQVIHTSILGGYENMGHADYYANRLIRQPGCPIAIIEGFSDHLKTLSIKTSYRKHNQFVDFVLGSDGRYNCSTPLATLNTPIFQR</sequence>